<dbReference type="GO" id="GO:0004140">
    <property type="term" value="F:dephospho-CoA kinase activity"/>
    <property type="evidence" value="ECO:0007669"/>
    <property type="project" value="UniProtKB-EC"/>
</dbReference>
<dbReference type="GO" id="GO:0016747">
    <property type="term" value="F:acyltransferase activity, transferring groups other than amino-acyl groups"/>
    <property type="evidence" value="ECO:0007669"/>
    <property type="project" value="InterPro"/>
</dbReference>
<dbReference type="Gene3D" id="3.40.630.30">
    <property type="match status" value="1"/>
</dbReference>
<keyword evidence="1" id="KW-0808">Transferase</keyword>
<dbReference type="InterPro" id="IPR043519">
    <property type="entry name" value="NT_sf"/>
</dbReference>
<dbReference type="PROSITE" id="PS51186">
    <property type="entry name" value="GNAT"/>
    <property type="match status" value="1"/>
</dbReference>
<dbReference type="Pfam" id="PF13673">
    <property type="entry name" value="Acetyltransf_10"/>
    <property type="match status" value="1"/>
</dbReference>
<proteinExistence type="predicted"/>
<dbReference type="SUPFAM" id="SSF81301">
    <property type="entry name" value="Nucleotidyltransferase"/>
    <property type="match status" value="1"/>
</dbReference>
<gene>
    <name evidence="1" type="primary">coaE_2</name>
    <name evidence="1" type="ORF">BACVE_003492</name>
</gene>
<dbReference type="SUPFAM" id="SSF55729">
    <property type="entry name" value="Acyl-CoA N-acyltransferases (Nat)"/>
    <property type="match status" value="1"/>
</dbReference>
<dbReference type="EC" id="2.7.1.24" evidence="1"/>
<accession>A0A411A7K5</accession>
<sequence length="322" mass="36615">MITFLQHTQEQTAREIAAVQRCSYQKEAELIGFFGIPALHETPDDIQRSRETFAGFKEKDQLAGVISYEKKGYDLVICRLTVHPSAFRKGIGRALLQFVIDENRDAQKIEAATASQNVPAVSLYLKTGFTEAGQIETPEGLTLSFFHLYPKRKAEVVPYKPEWKEMFEREKADLIRIFGPALHSVSHIGSTSIPQMAAKPVIDILAEVKDILDADRFSPQLEALGYEAKGENGIEGRRFFQKGGSKRTHHVHIYETGHPDVKRHLLFRDYLTAKPEKAAQYMELKRHLAETYPYDMAKYSEGKNDWIKAAEQEAKDWESGLL</sequence>
<organism evidence="1 2">
    <name type="scientific">Bacillus velezensis</name>
    <dbReference type="NCBI Taxonomy" id="492670"/>
    <lineage>
        <taxon>Bacteria</taxon>
        <taxon>Bacillati</taxon>
        <taxon>Bacillota</taxon>
        <taxon>Bacilli</taxon>
        <taxon>Bacillales</taxon>
        <taxon>Bacillaceae</taxon>
        <taxon>Bacillus</taxon>
        <taxon>Bacillus amyloliquefaciens group</taxon>
    </lineage>
</organism>
<dbReference type="PANTHER" id="PTHR34822">
    <property type="entry name" value="GRPB DOMAIN PROTEIN (AFU_ORTHOLOGUE AFUA_1G01530)"/>
    <property type="match status" value="1"/>
</dbReference>
<dbReference type="Proteomes" id="UP000587477">
    <property type="component" value="Chromosome"/>
</dbReference>
<dbReference type="Pfam" id="PF04229">
    <property type="entry name" value="GrpB"/>
    <property type="match status" value="1"/>
</dbReference>
<name>A0A411A7K5_BACVE</name>
<dbReference type="EMBL" id="CP063687">
    <property type="protein sequence ID" value="QOY28451.1"/>
    <property type="molecule type" value="Genomic_DNA"/>
</dbReference>
<protein>
    <submittedName>
        <fullName evidence="1">Dephospho-CoA kinase</fullName>
        <ecNumber evidence="1">2.7.1.24</ecNumber>
    </submittedName>
</protein>
<dbReference type="Gene3D" id="3.30.460.10">
    <property type="entry name" value="Beta Polymerase, domain 2"/>
    <property type="match status" value="1"/>
</dbReference>
<dbReference type="CDD" id="cd04301">
    <property type="entry name" value="NAT_SF"/>
    <property type="match status" value="1"/>
</dbReference>
<evidence type="ECO:0000313" key="2">
    <source>
        <dbReference type="Proteomes" id="UP000587477"/>
    </source>
</evidence>
<keyword evidence="1" id="KW-0418">Kinase</keyword>
<dbReference type="AlphaFoldDB" id="A0A411A7K5"/>
<dbReference type="PANTHER" id="PTHR34822:SF1">
    <property type="entry name" value="GRPB FAMILY PROTEIN"/>
    <property type="match status" value="1"/>
</dbReference>
<dbReference type="InterPro" id="IPR007344">
    <property type="entry name" value="GrpB/CoaE"/>
</dbReference>
<dbReference type="RefSeq" id="WP_025649818.1">
    <property type="nucleotide sequence ID" value="NZ_BDDG01000002.1"/>
</dbReference>
<evidence type="ECO:0000313" key="1">
    <source>
        <dbReference type="EMBL" id="QOY28451.1"/>
    </source>
</evidence>
<dbReference type="InterPro" id="IPR016181">
    <property type="entry name" value="Acyl_CoA_acyltransferase"/>
</dbReference>
<dbReference type="InterPro" id="IPR000182">
    <property type="entry name" value="GNAT_dom"/>
</dbReference>
<reference evidence="2" key="1">
    <citation type="submission" date="2020-10" db="EMBL/GenBank/DDBJ databases">
        <title>Complete genome sequence of Bacillus velezensis NST6.</title>
        <authorList>
            <person name="Choi J."/>
        </authorList>
    </citation>
    <scope>NUCLEOTIDE SEQUENCE [LARGE SCALE GENOMIC DNA]</scope>
    <source>
        <strain evidence="2">NST6</strain>
    </source>
</reference>